<accession>A0A1I7XJN4</accession>
<dbReference type="WBParaSite" id="Hba_17526">
    <property type="protein sequence ID" value="Hba_17526"/>
    <property type="gene ID" value="Hba_17526"/>
</dbReference>
<dbReference type="PANTHER" id="PTHR48081">
    <property type="entry name" value="AB HYDROLASE SUPERFAMILY PROTEIN C4A8.06C"/>
    <property type="match status" value="1"/>
</dbReference>
<dbReference type="InterPro" id="IPR029058">
    <property type="entry name" value="AB_hydrolase_fold"/>
</dbReference>
<keyword evidence="3" id="KW-1185">Reference proteome</keyword>
<dbReference type="GO" id="GO:0004061">
    <property type="term" value="F:arylformamidase activity"/>
    <property type="evidence" value="ECO:0007669"/>
    <property type="project" value="TreeGrafter"/>
</dbReference>
<evidence type="ECO:0000256" key="1">
    <source>
        <dbReference type="ARBA" id="ARBA00022801"/>
    </source>
</evidence>
<evidence type="ECO:0000313" key="4">
    <source>
        <dbReference type="WBParaSite" id="Hba_17526"/>
    </source>
</evidence>
<dbReference type="InterPro" id="IPR050300">
    <property type="entry name" value="GDXG_lipolytic_enzyme"/>
</dbReference>
<evidence type="ECO:0000313" key="3">
    <source>
        <dbReference type="Proteomes" id="UP000095283"/>
    </source>
</evidence>
<dbReference type="Pfam" id="PF20434">
    <property type="entry name" value="BD-FAE"/>
    <property type="match status" value="1"/>
</dbReference>
<keyword evidence="1" id="KW-0378">Hydrolase</keyword>
<dbReference type="SUPFAM" id="SSF53474">
    <property type="entry name" value="alpha/beta-Hydrolases"/>
    <property type="match status" value="1"/>
</dbReference>
<name>A0A1I7XJN4_HETBA</name>
<evidence type="ECO:0000259" key="2">
    <source>
        <dbReference type="Pfam" id="PF20434"/>
    </source>
</evidence>
<reference evidence="4" key="1">
    <citation type="submission" date="2016-11" db="UniProtKB">
        <authorList>
            <consortium name="WormBaseParasite"/>
        </authorList>
    </citation>
    <scope>IDENTIFICATION</scope>
</reference>
<proteinExistence type="predicted"/>
<dbReference type="PANTHER" id="PTHR48081:SF33">
    <property type="entry name" value="KYNURENINE FORMAMIDASE"/>
    <property type="match status" value="1"/>
</dbReference>
<organism evidence="3 4">
    <name type="scientific">Heterorhabditis bacteriophora</name>
    <name type="common">Entomopathogenic nematode worm</name>
    <dbReference type="NCBI Taxonomy" id="37862"/>
    <lineage>
        <taxon>Eukaryota</taxon>
        <taxon>Metazoa</taxon>
        <taxon>Ecdysozoa</taxon>
        <taxon>Nematoda</taxon>
        <taxon>Chromadorea</taxon>
        <taxon>Rhabditida</taxon>
        <taxon>Rhabditina</taxon>
        <taxon>Rhabditomorpha</taxon>
        <taxon>Strongyloidea</taxon>
        <taxon>Heterorhabditidae</taxon>
        <taxon>Heterorhabditis</taxon>
    </lineage>
</organism>
<dbReference type="InterPro" id="IPR049492">
    <property type="entry name" value="BD-FAE-like_dom"/>
</dbReference>
<feature type="domain" description="BD-FAE-like" evidence="2">
    <location>
        <begin position="17"/>
        <end position="101"/>
    </location>
</feature>
<dbReference type="Gene3D" id="3.40.50.1820">
    <property type="entry name" value="alpha/beta hydrolase"/>
    <property type="match status" value="1"/>
</dbReference>
<sequence>MNFTDEKTKLDIWGEVKEDLVIFIHGGYWQGDRKSCVAPAISLVENGIAFASIGYNMGSEKFPLSELIREVIAAIQYLLDRYPHIKNITLGGHSAGAQLAYKSASIMRCPRIKRLALLAGVYQLEELVTCEIGKVIGLTFEEAKKNSCQACELRGLELSVQLLIGKKESPRLLEQNRQLISRLENEDGITTYYEEFPDLNHYSLINGLRYPSSPQTQRLLSFLGKLP</sequence>
<protein>
    <submittedName>
        <fullName evidence="4">Abhydrolase_3 domain-containing protein</fullName>
    </submittedName>
</protein>
<dbReference type="AlphaFoldDB" id="A0A1I7XJN4"/>
<dbReference type="Proteomes" id="UP000095283">
    <property type="component" value="Unplaced"/>
</dbReference>